<keyword evidence="2" id="KW-1185">Reference proteome</keyword>
<gene>
    <name evidence="1" type="primary">LRRC56</name>
    <name evidence="1" type="ORF">SNAT2548_LOCUS13155</name>
</gene>
<dbReference type="Gene3D" id="3.80.10.10">
    <property type="entry name" value="Ribonuclease Inhibitor"/>
    <property type="match status" value="1"/>
</dbReference>
<name>A0A812M2A4_9DINO</name>
<dbReference type="InterPro" id="IPR001611">
    <property type="entry name" value="Leu-rich_rpt"/>
</dbReference>
<dbReference type="PROSITE" id="PS51450">
    <property type="entry name" value="LRR"/>
    <property type="match status" value="1"/>
</dbReference>
<proteinExistence type="predicted"/>
<protein>
    <submittedName>
        <fullName evidence="1">LRRC56 protein</fullName>
    </submittedName>
</protein>
<reference evidence="1" key="1">
    <citation type="submission" date="2021-02" db="EMBL/GenBank/DDBJ databases">
        <authorList>
            <person name="Dougan E. K."/>
            <person name="Rhodes N."/>
            <person name="Thang M."/>
            <person name="Chan C."/>
        </authorList>
    </citation>
    <scope>NUCLEOTIDE SEQUENCE</scope>
</reference>
<sequence length="305" mass="33617">MAKVRELGAHLTKLQVLWLGRCGLQDLDGLPLLEGLRELYLPFNDVVDVTWPKWLDHLQVLDLEGNAVAEPEDLAELTKCFGLRDLTVRGNPATFLPGFSRRAFFQQMPQLESLDDLPNFSDLPVPADPPMPADPSLDDVECSSDWEGRFLDSYLGCDLDLYMDLYLCHEDSGEREEGSWRQLLHPVAIRPRLADTERFSEEPSEEALILERLKAAPRGAALPQPSLSIAPPPCSEQVTSSAEGFLLRPPARVAEGGSVLTRGGAMAGAPLAALRQRRGLHGGSEASEAALLADLDIRELLRRYS</sequence>
<dbReference type="Proteomes" id="UP000604046">
    <property type="component" value="Unassembled WGS sequence"/>
</dbReference>
<dbReference type="InterPro" id="IPR032675">
    <property type="entry name" value="LRR_dom_sf"/>
</dbReference>
<dbReference type="PANTHER" id="PTHR22708">
    <property type="entry name" value="LEUCINE-RICH REPEAT-CONTAINING PROTEIN 56"/>
    <property type="match status" value="1"/>
</dbReference>
<accession>A0A812M2A4</accession>
<dbReference type="OrthoDB" id="676979at2759"/>
<dbReference type="AlphaFoldDB" id="A0A812M2A4"/>
<comment type="caution">
    <text evidence="1">The sequence shown here is derived from an EMBL/GenBank/DDBJ whole genome shotgun (WGS) entry which is preliminary data.</text>
</comment>
<dbReference type="InterPro" id="IPR040091">
    <property type="entry name" value="LRRC56"/>
</dbReference>
<evidence type="ECO:0000313" key="2">
    <source>
        <dbReference type="Proteomes" id="UP000604046"/>
    </source>
</evidence>
<dbReference type="EMBL" id="CAJNDS010001358">
    <property type="protein sequence ID" value="CAE7256486.1"/>
    <property type="molecule type" value="Genomic_DNA"/>
</dbReference>
<dbReference type="PANTHER" id="PTHR22708:SF0">
    <property type="entry name" value="LEUCINE-RICH REPEAT-CONTAINING PROTEIN 56"/>
    <property type="match status" value="1"/>
</dbReference>
<evidence type="ECO:0000313" key="1">
    <source>
        <dbReference type="EMBL" id="CAE7256486.1"/>
    </source>
</evidence>
<dbReference type="SUPFAM" id="SSF52058">
    <property type="entry name" value="L domain-like"/>
    <property type="match status" value="1"/>
</dbReference>
<organism evidence="1 2">
    <name type="scientific">Symbiodinium natans</name>
    <dbReference type="NCBI Taxonomy" id="878477"/>
    <lineage>
        <taxon>Eukaryota</taxon>
        <taxon>Sar</taxon>
        <taxon>Alveolata</taxon>
        <taxon>Dinophyceae</taxon>
        <taxon>Suessiales</taxon>
        <taxon>Symbiodiniaceae</taxon>
        <taxon>Symbiodinium</taxon>
    </lineage>
</organism>